<dbReference type="RefSeq" id="WP_348027841.1">
    <property type="nucleotide sequence ID" value="NZ_CP129113.1"/>
</dbReference>
<dbReference type="PRINTS" id="PR00455">
    <property type="entry name" value="HTHTETR"/>
</dbReference>
<dbReference type="Pfam" id="PF00440">
    <property type="entry name" value="TetR_N"/>
    <property type="match status" value="1"/>
</dbReference>
<feature type="DNA-binding region" description="H-T-H motif" evidence="3">
    <location>
        <begin position="32"/>
        <end position="51"/>
    </location>
</feature>
<evidence type="ECO:0000259" key="4">
    <source>
        <dbReference type="PROSITE" id="PS50977"/>
    </source>
</evidence>
<feature type="domain" description="HTH tetR-type" evidence="4">
    <location>
        <begin position="9"/>
        <end position="69"/>
    </location>
</feature>
<dbReference type="PANTHER" id="PTHR43479">
    <property type="entry name" value="ACREF/ENVCD OPERON REPRESSOR-RELATED"/>
    <property type="match status" value="1"/>
</dbReference>
<dbReference type="InterPro" id="IPR001647">
    <property type="entry name" value="HTH_TetR"/>
</dbReference>
<dbReference type="Gene3D" id="1.10.357.10">
    <property type="entry name" value="Tetracycline Repressor, domain 2"/>
    <property type="match status" value="1"/>
</dbReference>
<name>A0ABY9KUP2_9BACI</name>
<dbReference type="EMBL" id="CP129113">
    <property type="protein sequence ID" value="WLV24624.1"/>
    <property type="molecule type" value="Genomic_DNA"/>
</dbReference>
<evidence type="ECO:0000256" key="3">
    <source>
        <dbReference type="PROSITE-ProRule" id="PRU00335"/>
    </source>
</evidence>
<sequence length="198" mass="22721">MSKGSDNANTTKENILNTTLELITTEGLENVTLRKIAASANVNLALINYHFGSKDKLVNEALKRLLASLKKLFIILDDFSMPPKERLKTFMIQYANSVLQYPALFREVLGKGDLIFESQFEYKDYMRTMGVNKIKDTLKEITGEEDSDTLSMMMVQLHSAIFFPSLMACKKNAPLVWKQIPIETQIDYLFEHYFAKYI</sequence>
<keyword evidence="1" id="KW-0678">Repressor</keyword>
<dbReference type="PROSITE" id="PS50977">
    <property type="entry name" value="HTH_TETR_2"/>
    <property type="match status" value="1"/>
</dbReference>
<proteinExistence type="predicted"/>
<dbReference type="InterPro" id="IPR023772">
    <property type="entry name" value="DNA-bd_HTH_TetR-type_CS"/>
</dbReference>
<keyword evidence="6" id="KW-1185">Reference proteome</keyword>
<evidence type="ECO:0000313" key="5">
    <source>
        <dbReference type="EMBL" id="WLV24624.1"/>
    </source>
</evidence>
<evidence type="ECO:0000256" key="2">
    <source>
        <dbReference type="ARBA" id="ARBA00023125"/>
    </source>
</evidence>
<dbReference type="SUPFAM" id="SSF46689">
    <property type="entry name" value="Homeodomain-like"/>
    <property type="match status" value="1"/>
</dbReference>
<evidence type="ECO:0000256" key="1">
    <source>
        <dbReference type="ARBA" id="ARBA00022491"/>
    </source>
</evidence>
<evidence type="ECO:0000313" key="6">
    <source>
        <dbReference type="Proteomes" id="UP001180087"/>
    </source>
</evidence>
<protein>
    <submittedName>
        <fullName evidence="5">TetR/AcrR family transcriptional regulator</fullName>
    </submittedName>
</protein>
<dbReference type="Proteomes" id="UP001180087">
    <property type="component" value="Chromosome"/>
</dbReference>
<accession>A0ABY9KUP2</accession>
<reference evidence="5" key="1">
    <citation type="submission" date="2023-06" db="EMBL/GenBank/DDBJ databases">
        <title>A Treasure from Seagulls: Isolation and Description of Aciduricobacillus qingdaonensis gen. nov., sp. nov., a Rare Obligately Uric Acid-utilizing Member in the Family Bacillaceae.</title>
        <authorList>
            <person name="Liu W."/>
            <person name="Wang B."/>
        </authorList>
    </citation>
    <scope>NUCLEOTIDE SEQUENCE</scope>
    <source>
        <strain evidence="5">44XB</strain>
    </source>
</reference>
<dbReference type="InterPro" id="IPR009057">
    <property type="entry name" value="Homeodomain-like_sf"/>
</dbReference>
<organism evidence="5 6">
    <name type="scientific">Aciduricibacillus chroicocephali</name>
    <dbReference type="NCBI Taxonomy" id="3054939"/>
    <lineage>
        <taxon>Bacteria</taxon>
        <taxon>Bacillati</taxon>
        <taxon>Bacillota</taxon>
        <taxon>Bacilli</taxon>
        <taxon>Bacillales</taxon>
        <taxon>Bacillaceae</taxon>
        <taxon>Aciduricibacillus</taxon>
    </lineage>
</organism>
<dbReference type="InterPro" id="IPR050624">
    <property type="entry name" value="HTH-type_Tx_Regulator"/>
</dbReference>
<dbReference type="PANTHER" id="PTHR43479:SF11">
    <property type="entry name" value="ACREF_ENVCD OPERON REPRESSOR-RELATED"/>
    <property type="match status" value="1"/>
</dbReference>
<dbReference type="PROSITE" id="PS01081">
    <property type="entry name" value="HTH_TETR_1"/>
    <property type="match status" value="1"/>
</dbReference>
<keyword evidence="2 3" id="KW-0238">DNA-binding</keyword>
<gene>
    <name evidence="5" type="ORF">QR721_13435</name>
</gene>